<organism evidence="6 7">
    <name type="scientific">Wenzhouxiangella sediminis</name>
    <dbReference type="NCBI Taxonomy" id="1792836"/>
    <lineage>
        <taxon>Bacteria</taxon>
        <taxon>Pseudomonadati</taxon>
        <taxon>Pseudomonadota</taxon>
        <taxon>Gammaproteobacteria</taxon>
        <taxon>Chromatiales</taxon>
        <taxon>Wenzhouxiangellaceae</taxon>
        <taxon>Wenzhouxiangella</taxon>
    </lineage>
</organism>
<evidence type="ECO:0000313" key="7">
    <source>
        <dbReference type="Proteomes" id="UP000260351"/>
    </source>
</evidence>
<sequence>MIVFTAMNEATTRDPDLTRSRILQAGFELFVDKGFAAVSMRELAQRSGVTKSLIHHHFGTKEGLWDAVKEAAFSRYYEGQKDELEGADAPDSNLLRNGVIRYFRFLQENPQVVRLFTWMHLENDSTCSEMDAELVALGARRVREAQEAGLLRADVNPTHVVTIFIHACSQWFEVRPQHKNWEGIGSDDEYLEDFMKIFMDGLAPGAAGPETDSN</sequence>
<dbReference type="Proteomes" id="UP000260351">
    <property type="component" value="Unassembled WGS sequence"/>
</dbReference>
<dbReference type="GO" id="GO:0000976">
    <property type="term" value="F:transcription cis-regulatory region binding"/>
    <property type="evidence" value="ECO:0007669"/>
    <property type="project" value="TreeGrafter"/>
</dbReference>
<dbReference type="OrthoDB" id="9151800at2"/>
<dbReference type="InterPro" id="IPR009057">
    <property type="entry name" value="Homeodomain-like_sf"/>
</dbReference>
<evidence type="ECO:0000259" key="5">
    <source>
        <dbReference type="PROSITE" id="PS50977"/>
    </source>
</evidence>
<evidence type="ECO:0000313" key="6">
    <source>
        <dbReference type="EMBL" id="RFF31354.1"/>
    </source>
</evidence>
<feature type="DNA-binding region" description="H-T-H motif" evidence="4">
    <location>
        <begin position="39"/>
        <end position="58"/>
    </location>
</feature>
<evidence type="ECO:0000256" key="1">
    <source>
        <dbReference type="ARBA" id="ARBA00023015"/>
    </source>
</evidence>
<evidence type="ECO:0000256" key="3">
    <source>
        <dbReference type="ARBA" id="ARBA00023163"/>
    </source>
</evidence>
<dbReference type="EMBL" id="QUZK01000021">
    <property type="protein sequence ID" value="RFF31354.1"/>
    <property type="molecule type" value="Genomic_DNA"/>
</dbReference>
<dbReference type="Pfam" id="PF17926">
    <property type="entry name" value="TetR_C_21"/>
    <property type="match status" value="1"/>
</dbReference>
<dbReference type="InterPro" id="IPR041467">
    <property type="entry name" value="Sco4008_C"/>
</dbReference>
<dbReference type="InterPro" id="IPR036271">
    <property type="entry name" value="Tet_transcr_reg_TetR-rel_C_sf"/>
</dbReference>
<dbReference type="PANTHER" id="PTHR30055:SF234">
    <property type="entry name" value="HTH-TYPE TRANSCRIPTIONAL REGULATOR BETI"/>
    <property type="match status" value="1"/>
</dbReference>
<keyword evidence="1" id="KW-0805">Transcription regulation</keyword>
<keyword evidence="3" id="KW-0804">Transcription</keyword>
<dbReference type="InterPro" id="IPR050109">
    <property type="entry name" value="HTH-type_TetR-like_transc_reg"/>
</dbReference>
<evidence type="ECO:0000256" key="2">
    <source>
        <dbReference type="ARBA" id="ARBA00023125"/>
    </source>
</evidence>
<name>A0A3E1KAG4_9GAMM</name>
<evidence type="ECO:0000256" key="4">
    <source>
        <dbReference type="PROSITE-ProRule" id="PRU00335"/>
    </source>
</evidence>
<dbReference type="PANTHER" id="PTHR30055">
    <property type="entry name" value="HTH-TYPE TRANSCRIPTIONAL REGULATOR RUTR"/>
    <property type="match status" value="1"/>
</dbReference>
<feature type="domain" description="HTH tetR-type" evidence="5">
    <location>
        <begin position="16"/>
        <end position="76"/>
    </location>
</feature>
<dbReference type="PRINTS" id="PR00455">
    <property type="entry name" value="HTHTETR"/>
</dbReference>
<dbReference type="InterPro" id="IPR001647">
    <property type="entry name" value="HTH_TetR"/>
</dbReference>
<dbReference type="Gene3D" id="1.10.357.10">
    <property type="entry name" value="Tetracycline Repressor, domain 2"/>
    <property type="match status" value="1"/>
</dbReference>
<dbReference type="SUPFAM" id="SSF46689">
    <property type="entry name" value="Homeodomain-like"/>
    <property type="match status" value="1"/>
</dbReference>
<accession>A0A3E1KAG4</accession>
<dbReference type="Pfam" id="PF00440">
    <property type="entry name" value="TetR_N"/>
    <property type="match status" value="1"/>
</dbReference>
<dbReference type="AlphaFoldDB" id="A0A3E1KAG4"/>
<keyword evidence="7" id="KW-1185">Reference proteome</keyword>
<protein>
    <submittedName>
        <fullName evidence="6">TetR/AcrR family transcriptional regulator</fullName>
    </submittedName>
</protein>
<comment type="caution">
    <text evidence="6">The sequence shown here is derived from an EMBL/GenBank/DDBJ whole genome shotgun (WGS) entry which is preliminary data.</text>
</comment>
<keyword evidence="2 4" id="KW-0238">DNA-binding</keyword>
<gene>
    <name evidence="6" type="ORF">DZC52_04645</name>
</gene>
<dbReference type="PROSITE" id="PS50977">
    <property type="entry name" value="HTH_TETR_2"/>
    <property type="match status" value="1"/>
</dbReference>
<dbReference type="SUPFAM" id="SSF48498">
    <property type="entry name" value="Tetracyclin repressor-like, C-terminal domain"/>
    <property type="match status" value="1"/>
</dbReference>
<dbReference type="GO" id="GO:0003700">
    <property type="term" value="F:DNA-binding transcription factor activity"/>
    <property type="evidence" value="ECO:0007669"/>
    <property type="project" value="TreeGrafter"/>
</dbReference>
<reference evidence="6 7" key="1">
    <citation type="submission" date="2018-08" db="EMBL/GenBank/DDBJ databases">
        <title>Wenzhouxiangella salilacus sp. nov., a novel bacterium isolated from a saline lake in Xinjiang Province, China.</title>
        <authorList>
            <person name="Han S."/>
        </authorList>
    </citation>
    <scope>NUCLEOTIDE SEQUENCE [LARGE SCALE GENOMIC DNA]</scope>
    <source>
        <strain evidence="6 7">XDB06</strain>
    </source>
</reference>
<proteinExistence type="predicted"/>